<keyword evidence="8" id="KW-0812">Transmembrane</keyword>
<organism evidence="10 11">
    <name type="scientific">Rhizobium halophytocola</name>
    <dbReference type="NCBI Taxonomy" id="735519"/>
    <lineage>
        <taxon>Bacteria</taxon>
        <taxon>Pseudomonadati</taxon>
        <taxon>Pseudomonadota</taxon>
        <taxon>Alphaproteobacteria</taxon>
        <taxon>Hyphomicrobiales</taxon>
        <taxon>Rhizobiaceae</taxon>
        <taxon>Rhizobium/Agrobacterium group</taxon>
        <taxon>Rhizobium</taxon>
    </lineage>
</organism>
<feature type="transmembrane region" description="Helical" evidence="8">
    <location>
        <begin position="285"/>
        <end position="305"/>
    </location>
</feature>
<keyword evidence="8" id="KW-1133">Transmembrane helix</keyword>
<evidence type="ECO:0000313" key="11">
    <source>
        <dbReference type="Proteomes" id="UP000759443"/>
    </source>
</evidence>
<evidence type="ECO:0000256" key="7">
    <source>
        <dbReference type="ARBA" id="ARBA00022840"/>
    </source>
</evidence>
<dbReference type="InterPro" id="IPR011102">
    <property type="entry name" value="Sig_transdc_His_kinase_HWE"/>
</dbReference>
<evidence type="ECO:0000256" key="3">
    <source>
        <dbReference type="ARBA" id="ARBA00022553"/>
    </source>
</evidence>
<name>A0ABS4E5P6_9HYPH</name>
<comment type="catalytic activity">
    <reaction evidence="1">
        <text>ATP + protein L-histidine = ADP + protein N-phospho-L-histidine.</text>
        <dbReference type="EC" id="2.7.13.3"/>
    </reaction>
</comment>
<dbReference type="EMBL" id="JAGGJU010000016">
    <property type="protein sequence ID" value="MBP1853252.1"/>
    <property type="molecule type" value="Genomic_DNA"/>
</dbReference>
<evidence type="ECO:0000313" key="10">
    <source>
        <dbReference type="EMBL" id="MBP1853252.1"/>
    </source>
</evidence>
<feature type="transmembrane region" description="Helical" evidence="8">
    <location>
        <begin position="20"/>
        <end position="41"/>
    </location>
</feature>
<comment type="caution">
    <text evidence="10">The sequence shown here is derived from an EMBL/GenBank/DDBJ whole genome shotgun (WGS) entry which is preliminary data.</text>
</comment>
<evidence type="ECO:0000256" key="5">
    <source>
        <dbReference type="ARBA" id="ARBA00022741"/>
    </source>
</evidence>
<evidence type="ECO:0000256" key="8">
    <source>
        <dbReference type="SAM" id="Phobius"/>
    </source>
</evidence>
<keyword evidence="4" id="KW-0808">Transferase</keyword>
<sequence length="555" mass="60705">MRFIPFFGWWRGGSVGVRAFMIGLALITTLPLALFSVLIVGELRETEIGTLHQRATQQADTFARIVDRQLHDMITTLLVLETSPELASGDFASFHARANAALARSGWYMLIVNREGQQLLNTRVAFGRPLGKTSNMEALNETIRTGRPVISDVFFGRTSGQVVYNVMKTVEQPGVKPGEVNLILTQNVSDVERLIGDPQLPPGWHYALLDAANAVVASNTDAAVGDTFPADRLERAKQMQYGPETMSEPSETMGYSRVGMTDWRIVVWGPTDTAVASIGSIWHSLILAGIGFFALSLFCAMIVGWKLQSAIRGIAQRAGGVGRGEIVSPLSTGIHEIDQVSRSLSEASFDRNQAEERLQVVLREMAHRTKNVILVAQSLVRQTARHSDDKQAFVAAITGRMGSFARSLELLMSEQETAPSFASLVTVQLESFIEPGNRLTVEGQDFLLAREAVKEVGMLVHELGTNAMKYGALSVPEGHLDIRWQEIDEGGRKAIEITWTERGGPMPTEPTQKGFGSTLIQATAQTLQGTARCDYKLEGITWTIRIPVATLVNAA</sequence>
<evidence type="ECO:0000256" key="6">
    <source>
        <dbReference type="ARBA" id="ARBA00022777"/>
    </source>
</evidence>
<dbReference type="Proteomes" id="UP000759443">
    <property type="component" value="Unassembled WGS sequence"/>
</dbReference>
<proteinExistence type="predicted"/>
<dbReference type="Gene3D" id="3.30.450.20">
    <property type="entry name" value="PAS domain"/>
    <property type="match status" value="1"/>
</dbReference>
<dbReference type="RefSeq" id="WP_209948893.1">
    <property type="nucleotide sequence ID" value="NZ_JAGGJU010000016.1"/>
</dbReference>
<keyword evidence="7" id="KW-0067">ATP-binding</keyword>
<dbReference type="PANTHER" id="PTHR41523:SF7">
    <property type="entry name" value="HISTIDINE KINASE"/>
    <property type="match status" value="1"/>
</dbReference>
<dbReference type="EC" id="2.7.13.3" evidence="2"/>
<dbReference type="Pfam" id="PF07536">
    <property type="entry name" value="HWE_HK"/>
    <property type="match status" value="1"/>
</dbReference>
<reference evidence="10 11" key="1">
    <citation type="submission" date="2021-03" db="EMBL/GenBank/DDBJ databases">
        <title>Genomic Encyclopedia of Type Strains, Phase IV (KMG-IV): sequencing the most valuable type-strain genomes for metagenomic binning, comparative biology and taxonomic classification.</title>
        <authorList>
            <person name="Goeker M."/>
        </authorList>
    </citation>
    <scope>NUCLEOTIDE SEQUENCE [LARGE SCALE GENOMIC DNA]</scope>
    <source>
        <strain evidence="10 11">DSM 21600</strain>
    </source>
</reference>
<dbReference type="SMART" id="SM00911">
    <property type="entry name" value="HWE_HK"/>
    <property type="match status" value="1"/>
</dbReference>
<accession>A0ABS4E5P6</accession>
<evidence type="ECO:0000259" key="9">
    <source>
        <dbReference type="SMART" id="SM00911"/>
    </source>
</evidence>
<evidence type="ECO:0000256" key="1">
    <source>
        <dbReference type="ARBA" id="ARBA00000085"/>
    </source>
</evidence>
<evidence type="ECO:0000256" key="2">
    <source>
        <dbReference type="ARBA" id="ARBA00012438"/>
    </source>
</evidence>
<dbReference type="InterPro" id="IPR036890">
    <property type="entry name" value="HATPase_C_sf"/>
</dbReference>
<gene>
    <name evidence="10" type="ORF">J2Z17_004713</name>
</gene>
<dbReference type="PANTHER" id="PTHR41523">
    <property type="entry name" value="TWO-COMPONENT SYSTEM SENSOR PROTEIN"/>
    <property type="match status" value="1"/>
</dbReference>
<keyword evidence="6 10" id="KW-0418">Kinase</keyword>
<keyword evidence="3" id="KW-0597">Phosphoprotein</keyword>
<dbReference type="GO" id="GO:0016301">
    <property type="term" value="F:kinase activity"/>
    <property type="evidence" value="ECO:0007669"/>
    <property type="project" value="UniProtKB-KW"/>
</dbReference>
<evidence type="ECO:0000256" key="4">
    <source>
        <dbReference type="ARBA" id="ARBA00022679"/>
    </source>
</evidence>
<keyword evidence="11" id="KW-1185">Reference proteome</keyword>
<dbReference type="Gene3D" id="3.30.565.10">
    <property type="entry name" value="Histidine kinase-like ATPase, C-terminal domain"/>
    <property type="match status" value="1"/>
</dbReference>
<protein>
    <recommendedName>
        <fullName evidence="2">histidine kinase</fullName>
        <ecNumber evidence="2">2.7.13.3</ecNumber>
    </recommendedName>
</protein>
<feature type="domain" description="Signal transduction histidine kinase HWE region" evidence="9">
    <location>
        <begin position="364"/>
        <end position="445"/>
    </location>
</feature>
<keyword evidence="8" id="KW-0472">Membrane</keyword>
<keyword evidence="5" id="KW-0547">Nucleotide-binding</keyword>